<keyword evidence="2" id="KW-0560">Oxidoreductase</keyword>
<dbReference type="InterPro" id="IPR036291">
    <property type="entry name" value="NAD(P)-bd_dom_sf"/>
</dbReference>
<dbReference type="RefSeq" id="WP_040038894.1">
    <property type="nucleotide sequence ID" value="NZ_JWJG01000028.1"/>
</dbReference>
<dbReference type="Pfam" id="PF00106">
    <property type="entry name" value="adh_short"/>
    <property type="match status" value="1"/>
</dbReference>
<organism evidence="3 4">
    <name type="scientific">Noviherbaspirillum autotrophicum</name>
    <dbReference type="NCBI Taxonomy" id="709839"/>
    <lineage>
        <taxon>Bacteria</taxon>
        <taxon>Pseudomonadati</taxon>
        <taxon>Pseudomonadota</taxon>
        <taxon>Betaproteobacteria</taxon>
        <taxon>Burkholderiales</taxon>
        <taxon>Oxalobacteraceae</taxon>
        <taxon>Noviherbaspirillum</taxon>
    </lineage>
</organism>
<dbReference type="SUPFAM" id="SSF51735">
    <property type="entry name" value="NAD(P)-binding Rossmann-fold domains"/>
    <property type="match status" value="1"/>
</dbReference>
<accession>A0A0C1YHM1</accession>
<keyword evidence="4" id="KW-1185">Reference proteome</keyword>
<comment type="caution">
    <text evidence="3">The sequence shown here is derived from an EMBL/GenBank/DDBJ whole genome shotgun (WGS) entry which is preliminary data.</text>
</comment>
<evidence type="ECO:0000313" key="4">
    <source>
        <dbReference type="Proteomes" id="UP000031572"/>
    </source>
</evidence>
<dbReference type="Gene3D" id="3.40.50.720">
    <property type="entry name" value="NAD(P)-binding Rossmann-like Domain"/>
    <property type="match status" value="1"/>
</dbReference>
<dbReference type="GO" id="GO:0016491">
    <property type="term" value="F:oxidoreductase activity"/>
    <property type="evidence" value="ECO:0007669"/>
    <property type="project" value="UniProtKB-KW"/>
</dbReference>
<protein>
    <recommendedName>
        <fullName evidence="5">Short-chain dehydrogenase</fullName>
    </recommendedName>
</protein>
<dbReference type="PANTHER" id="PTHR43391">
    <property type="entry name" value="RETINOL DEHYDROGENASE-RELATED"/>
    <property type="match status" value="1"/>
</dbReference>
<dbReference type="CDD" id="cd05233">
    <property type="entry name" value="SDR_c"/>
    <property type="match status" value="1"/>
</dbReference>
<dbReference type="EMBL" id="JWJG01000028">
    <property type="protein sequence ID" value="KIF79982.1"/>
    <property type="molecule type" value="Genomic_DNA"/>
</dbReference>
<name>A0A0C1YHM1_9BURK</name>
<proteinExistence type="inferred from homology"/>
<dbReference type="PANTHER" id="PTHR43391:SF26">
    <property type="entry name" value="BLL7251 PROTEIN"/>
    <property type="match status" value="1"/>
</dbReference>
<dbReference type="STRING" id="709839.TSA66_02790"/>
<dbReference type="InterPro" id="IPR002347">
    <property type="entry name" value="SDR_fam"/>
</dbReference>
<dbReference type="PRINTS" id="PR00081">
    <property type="entry name" value="GDHRDH"/>
</dbReference>
<gene>
    <name evidence="3" type="ORF">TSA66_02790</name>
</gene>
<sequence length="258" mass="27732">MTTPLAVVTGAASGIGLALTLELVARSVEVIAIDQNPMPFQTRPNITAIELDVSDADAMQRLADTFSHRPLNYLFSNAGIGASGSVFGASGQDWQRVWNVNTMGALHCLRSWWPHLVSASGKAVVTVSAAALLTYPGAALYRASKAALLSMLESLYYETRDSGVTLHALCPGLVQTNILNNALPDGVRAPADPLTVYLLEAMRHAESAPSFARRVLDGLRDSPPFYWLTHPDTVEAMDARHHAVAMEGHPPMNFGKMP</sequence>
<evidence type="ECO:0008006" key="5">
    <source>
        <dbReference type="Google" id="ProtNLM"/>
    </source>
</evidence>
<evidence type="ECO:0000313" key="3">
    <source>
        <dbReference type="EMBL" id="KIF79982.1"/>
    </source>
</evidence>
<evidence type="ECO:0000256" key="2">
    <source>
        <dbReference type="ARBA" id="ARBA00023002"/>
    </source>
</evidence>
<dbReference type="Proteomes" id="UP000031572">
    <property type="component" value="Unassembled WGS sequence"/>
</dbReference>
<dbReference type="AlphaFoldDB" id="A0A0C1YHM1"/>
<dbReference type="OrthoDB" id="9803333at2"/>
<comment type="similarity">
    <text evidence="1">Belongs to the short-chain dehydrogenases/reductases (SDR) family.</text>
</comment>
<evidence type="ECO:0000256" key="1">
    <source>
        <dbReference type="ARBA" id="ARBA00006484"/>
    </source>
</evidence>
<reference evidence="3 4" key="1">
    <citation type="submission" date="2014-12" db="EMBL/GenBank/DDBJ databases">
        <title>Denitrispirillum autotrophicum gen. nov., sp. nov., Denitrifying, Facultatively Autotrophic Bacteria Isolated from Rice Paddy Soil.</title>
        <authorList>
            <person name="Ishii S."/>
            <person name="Ashida N."/>
            <person name="Ohno H."/>
            <person name="Otsuka S."/>
            <person name="Yokota A."/>
            <person name="Senoo K."/>
        </authorList>
    </citation>
    <scope>NUCLEOTIDE SEQUENCE [LARGE SCALE GENOMIC DNA]</scope>
    <source>
        <strain evidence="3 4">TSA66</strain>
    </source>
</reference>